<name>A0ABU2C3H4_9BURK</name>
<dbReference type="Gene3D" id="3.40.1090.10">
    <property type="entry name" value="Cytosolic phospholipase A2 catalytic domain"/>
    <property type="match status" value="1"/>
</dbReference>
<dbReference type="SUPFAM" id="SSF52151">
    <property type="entry name" value="FabD/lysophospholipase-like"/>
    <property type="match status" value="1"/>
</dbReference>
<keyword evidence="3" id="KW-0472">Membrane</keyword>
<dbReference type="Pfam" id="PF01734">
    <property type="entry name" value="Patatin"/>
    <property type="match status" value="1"/>
</dbReference>
<evidence type="ECO:0000256" key="2">
    <source>
        <dbReference type="SAM" id="MobiDB-lite"/>
    </source>
</evidence>
<evidence type="ECO:0000256" key="1">
    <source>
        <dbReference type="ARBA" id="ARBA00023098"/>
    </source>
</evidence>
<dbReference type="InterPro" id="IPR002641">
    <property type="entry name" value="PNPLA_dom"/>
</dbReference>
<feature type="transmembrane region" description="Helical" evidence="3">
    <location>
        <begin position="12"/>
        <end position="30"/>
    </location>
</feature>
<keyword evidence="3" id="KW-1133">Transmembrane helix</keyword>
<gene>
    <name evidence="5" type="ORF">J2X19_000546</name>
</gene>
<dbReference type="RefSeq" id="WP_310370431.1">
    <property type="nucleotide sequence ID" value="NZ_JAVDXT010000001.1"/>
</dbReference>
<evidence type="ECO:0000313" key="5">
    <source>
        <dbReference type="EMBL" id="MDR7375888.1"/>
    </source>
</evidence>
<feature type="domain" description="PNPLA" evidence="4">
    <location>
        <begin position="11"/>
        <end position="238"/>
    </location>
</feature>
<proteinExistence type="predicted"/>
<keyword evidence="3" id="KW-0812">Transmembrane</keyword>
<evidence type="ECO:0000313" key="6">
    <source>
        <dbReference type="Proteomes" id="UP001180487"/>
    </source>
</evidence>
<feature type="compositionally biased region" description="Polar residues" evidence="2">
    <location>
        <begin position="357"/>
        <end position="366"/>
    </location>
</feature>
<dbReference type="EMBL" id="JAVDXT010000001">
    <property type="protein sequence ID" value="MDR7375888.1"/>
    <property type="molecule type" value="Genomic_DNA"/>
</dbReference>
<sequence>MNQAQKYQRCMVFAGGGFRFGIYLGMYAAARDAGRPPDLLLATCGGALAAAIIQALPDDAQRKAWLSSPQMYAFWQGLQPAPRARISRTLLQAARRKLSRAPAPVLPDLFNDYLFEVPHHLPLPTPAAASEVAVATIGGKLLYGPGEVGQARGTRKLFAQTVFCEPRAAALLQGMVSPFADPRWGNHALADAVLTDTTMPLDAAACMSIIDFYYFPCYSHGANNYLGGVVDLFPIEVARRLADEVMIEFKESFDQTFSIPAWRTVLGLDGNQRMRQVNGEFADVWFDTSDITAALPIQQIGKRLDWLHNRIVLNVPASYATYVQYMDAQWQYGYQRGMEALRRRQPNDISAMRNPDRYNQAQPCAS</sequence>
<keyword evidence="6" id="KW-1185">Reference proteome</keyword>
<dbReference type="Proteomes" id="UP001180487">
    <property type="component" value="Unassembled WGS sequence"/>
</dbReference>
<accession>A0ABU2C3H4</accession>
<protein>
    <recommendedName>
        <fullName evidence="4">PNPLA domain-containing protein</fullName>
    </recommendedName>
</protein>
<dbReference type="InterPro" id="IPR016035">
    <property type="entry name" value="Acyl_Trfase/lysoPLipase"/>
</dbReference>
<feature type="region of interest" description="Disordered" evidence="2">
    <location>
        <begin position="346"/>
        <end position="366"/>
    </location>
</feature>
<organism evidence="5 6">
    <name type="scientific">Rhodoferax ferrireducens</name>
    <dbReference type="NCBI Taxonomy" id="192843"/>
    <lineage>
        <taxon>Bacteria</taxon>
        <taxon>Pseudomonadati</taxon>
        <taxon>Pseudomonadota</taxon>
        <taxon>Betaproteobacteria</taxon>
        <taxon>Burkholderiales</taxon>
        <taxon>Comamonadaceae</taxon>
        <taxon>Rhodoferax</taxon>
    </lineage>
</organism>
<comment type="caution">
    <text evidence="5">The sequence shown here is derived from an EMBL/GenBank/DDBJ whole genome shotgun (WGS) entry which is preliminary data.</text>
</comment>
<reference evidence="5 6" key="1">
    <citation type="submission" date="2023-07" db="EMBL/GenBank/DDBJ databases">
        <title>Sorghum-associated microbial communities from plants grown in Nebraska, USA.</title>
        <authorList>
            <person name="Schachtman D."/>
        </authorList>
    </citation>
    <scope>NUCLEOTIDE SEQUENCE [LARGE SCALE GENOMIC DNA]</scope>
    <source>
        <strain evidence="5 6">BE313</strain>
    </source>
</reference>
<evidence type="ECO:0000259" key="4">
    <source>
        <dbReference type="Pfam" id="PF01734"/>
    </source>
</evidence>
<evidence type="ECO:0000256" key="3">
    <source>
        <dbReference type="SAM" id="Phobius"/>
    </source>
</evidence>
<keyword evidence="1" id="KW-0443">Lipid metabolism</keyword>